<evidence type="ECO:0000313" key="6">
    <source>
        <dbReference type="Proteomes" id="UP000198415"/>
    </source>
</evidence>
<organism evidence="5 6">
    <name type="scientific">Actinoplanes regularis</name>
    <dbReference type="NCBI Taxonomy" id="52697"/>
    <lineage>
        <taxon>Bacteria</taxon>
        <taxon>Bacillati</taxon>
        <taxon>Actinomycetota</taxon>
        <taxon>Actinomycetes</taxon>
        <taxon>Micromonosporales</taxon>
        <taxon>Micromonosporaceae</taxon>
        <taxon>Actinoplanes</taxon>
    </lineage>
</organism>
<dbReference type="PANTHER" id="PTHR45831">
    <property type="entry name" value="LD24721P"/>
    <property type="match status" value="1"/>
</dbReference>
<keyword evidence="4" id="KW-1133">Transmembrane helix</keyword>
<name>A0A238V562_9ACTN</name>
<dbReference type="GO" id="GO:0016020">
    <property type="term" value="C:membrane"/>
    <property type="evidence" value="ECO:0007669"/>
    <property type="project" value="TreeGrafter"/>
</dbReference>
<dbReference type="InterPro" id="IPR047150">
    <property type="entry name" value="SGT"/>
</dbReference>
<dbReference type="PANTHER" id="PTHR45831:SF2">
    <property type="entry name" value="LD24721P"/>
    <property type="match status" value="1"/>
</dbReference>
<accession>A0A238V562</accession>
<protein>
    <submittedName>
        <fullName evidence="5">Tetratricopeptide repeat-containing protein</fullName>
    </submittedName>
</protein>
<proteinExistence type="predicted"/>
<dbReference type="InterPro" id="IPR011990">
    <property type="entry name" value="TPR-like_helical_dom_sf"/>
</dbReference>
<keyword evidence="1" id="KW-0677">Repeat</keyword>
<evidence type="ECO:0000256" key="4">
    <source>
        <dbReference type="SAM" id="Phobius"/>
    </source>
</evidence>
<evidence type="ECO:0000313" key="5">
    <source>
        <dbReference type="EMBL" id="SNR28669.1"/>
    </source>
</evidence>
<keyword evidence="4" id="KW-0812">Transmembrane</keyword>
<feature type="compositionally biased region" description="Pro residues" evidence="3">
    <location>
        <begin position="20"/>
        <end position="32"/>
    </location>
</feature>
<dbReference type="OrthoDB" id="4201407at2"/>
<dbReference type="SMART" id="SM00028">
    <property type="entry name" value="TPR"/>
    <property type="match status" value="3"/>
</dbReference>
<evidence type="ECO:0000256" key="2">
    <source>
        <dbReference type="ARBA" id="ARBA00022803"/>
    </source>
</evidence>
<feature type="transmembrane region" description="Helical" evidence="4">
    <location>
        <begin position="191"/>
        <end position="213"/>
    </location>
</feature>
<feature type="compositionally biased region" description="Low complexity" evidence="3">
    <location>
        <begin position="1"/>
        <end position="19"/>
    </location>
</feature>
<dbReference type="EMBL" id="FZNR01000001">
    <property type="protein sequence ID" value="SNR28669.1"/>
    <property type="molecule type" value="Genomic_DNA"/>
</dbReference>
<keyword evidence="2" id="KW-0802">TPR repeat</keyword>
<dbReference type="GO" id="GO:0006620">
    <property type="term" value="P:post-translational protein targeting to endoplasmic reticulum membrane"/>
    <property type="evidence" value="ECO:0007669"/>
    <property type="project" value="TreeGrafter"/>
</dbReference>
<gene>
    <name evidence="5" type="ORF">SAMN06264365_101585</name>
</gene>
<dbReference type="Proteomes" id="UP000198415">
    <property type="component" value="Unassembled WGS sequence"/>
</dbReference>
<feature type="region of interest" description="Disordered" evidence="3">
    <location>
        <begin position="1"/>
        <end position="39"/>
    </location>
</feature>
<feature type="transmembrane region" description="Helical" evidence="4">
    <location>
        <begin position="254"/>
        <end position="275"/>
    </location>
</feature>
<dbReference type="Gene3D" id="1.25.40.10">
    <property type="entry name" value="Tetratricopeptide repeat domain"/>
    <property type="match status" value="1"/>
</dbReference>
<dbReference type="AlphaFoldDB" id="A0A238V562"/>
<evidence type="ECO:0000256" key="1">
    <source>
        <dbReference type="ARBA" id="ARBA00022737"/>
    </source>
</evidence>
<sequence length="312" mass="33005">MPSGAPALPFVPPTAAAPTLPVPYGPPVPPQASQPDDDEPTLVAEAKTAVLEERFADAVKLLEEFLREHPADARAWHRLSGARTGLGLYQWALEAADRSVELDPECAPAHLMRAVALYGLHRWSEVEQAAARSIELDPSKADAHALLAEALSRRGAVEAAEEAARVALAIDPGQRAALRVLARNAPSIARWLPLVTAASVPAGTVLGVLTLMTKGSPDAAVFGGFAVGAFLPLFTAVLRWALGSRDAVVRTRPRRFFPLVPIAATAYVAIPLVIADTRWPGAPVVLQLTAAFAVACTIGLYRDTARHTRGDG</sequence>
<dbReference type="GO" id="GO:0072380">
    <property type="term" value="C:TRC complex"/>
    <property type="evidence" value="ECO:0007669"/>
    <property type="project" value="TreeGrafter"/>
</dbReference>
<dbReference type="RefSeq" id="WP_089291344.1">
    <property type="nucleotide sequence ID" value="NZ_BOMU01000005.1"/>
</dbReference>
<feature type="transmembrane region" description="Helical" evidence="4">
    <location>
        <begin position="281"/>
        <end position="301"/>
    </location>
</feature>
<keyword evidence="6" id="KW-1185">Reference proteome</keyword>
<dbReference type="Pfam" id="PF13432">
    <property type="entry name" value="TPR_16"/>
    <property type="match status" value="2"/>
</dbReference>
<keyword evidence="4" id="KW-0472">Membrane</keyword>
<evidence type="ECO:0000256" key="3">
    <source>
        <dbReference type="SAM" id="MobiDB-lite"/>
    </source>
</evidence>
<dbReference type="InterPro" id="IPR019734">
    <property type="entry name" value="TPR_rpt"/>
</dbReference>
<dbReference type="SUPFAM" id="SSF48452">
    <property type="entry name" value="TPR-like"/>
    <property type="match status" value="1"/>
</dbReference>
<reference evidence="5 6" key="1">
    <citation type="submission" date="2017-06" db="EMBL/GenBank/DDBJ databases">
        <authorList>
            <person name="Kim H.J."/>
            <person name="Triplett B.A."/>
        </authorList>
    </citation>
    <scope>NUCLEOTIDE SEQUENCE [LARGE SCALE GENOMIC DNA]</scope>
    <source>
        <strain evidence="5 6">DSM 43151</strain>
    </source>
</reference>
<dbReference type="GO" id="GO:0060090">
    <property type="term" value="F:molecular adaptor activity"/>
    <property type="evidence" value="ECO:0007669"/>
    <property type="project" value="TreeGrafter"/>
</dbReference>
<feature type="transmembrane region" description="Helical" evidence="4">
    <location>
        <begin position="219"/>
        <end position="242"/>
    </location>
</feature>